<dbReference type="PROSITE" id="PS50112">
    <property type="entry name" value="PAS"/>
    <property type="match status" value="1"/>
</dbReference>
<evidence type="ECO:0000256" key="10">
    <source>
        <dbReference type="ARBA" id="ARBA00023012"/>
    </source>
</evidence>
<comment type="caution">
    <text evidence="17">The sequence shown here is derived from an EMBL/GenBank/DDBJ whole genome shotgun (WGS) entry which is preliminary data.</text>
</comment>
<evidence type="ECO:0000256" key="2">
    <source>
        <dbReference type="ARBA" id="ARBA00004236"/>
    </source>
</evidence>
<comment type="catalytic activity">
    <reaction evidence="1">
        <text>ATP + protein L-histidine = ADP + protein N-phospho-L-histidine.</text>
        <dbReference type="EC" id="2.7.13.3"/>
    </reaction>
</comment>
<dbReference type="EMBL" id="VIVN01000003">
    <property type="protein sequence ID" value="TWE05109.1"/>
    <property type="molecule type" value="Genomic_DNA"/>
</dbReference>
<evidence type="ECO:0000256" key="5">
    <source>
        <dbReference type="ARBA" id="ARBA00022553"/>
    </source>
</evidence>
<keyword evidence="9" id="KW-0067">ATP-binding</keyword>
<evidence type="ECO:0000259" key="13">
    <source>
        <dbReference type="PROSITE" id="PS50109"/>
    </source>
</evidence>
<proteinExistence type="predicted"/>
<dbReference type="SUPFAM" id="SSF47384">
    <property type="entry name" value="Homodimeric domain of signal transducing histidine kinase"/>
    <property type="match status" value="1"/>
</dbReference>
<dbReference type="SMART" id="SM00387">
    <property type="entry name" value="HATPase_c"/>
    <property type="match status" value="1"/>
</dbReference>
<dbReference type="PROSITE" id="PS50109">
    <property type="entry name" value="HIS_KIN"/>
    <property type="match status" value="1"/>
</dbReference>
<feature type="modified residue" description="4-aspartylphosphate" evidence="12">
    <location>
        <position position="445"/>
    </location>
</feature>
<dbReference type="InterPro" id="IPR000014">
    <property type="entry name" value="PAS"/>
</dbReference>
<dbReference type="GO" id="GO:0000155">
    <property type="term" value="F:phosphorelay sensor kinase activity"/>
    <property type="evidence" value="ECO:0007669"/>
    <property type="project" value="InterPro"/>
</dbReference>
<dbReference type="GO" id="GO:0009927">
    <property type="term" value="F:histidine phosphotransfer kinase activity"/>
    <property type="evidence" value="ECO:0007669"/>
    <property type="project" value="TreeGrafter"/>
</dbReference>
<evidence type="ECO:0000313" key="17">
    <source>
        <dbReference type="EMBL" id="TWE05109.1"/>
    </source>
</evidence>
<feature type="domain" description="Histidine kinase" evidence="13">
    <location>
        <begin position="154"/>
        <end position="369"/>
    </location>
</feature>
<dbReference type="CDD" id="cd00082">
    <property type="entry name" value="HisKA"/>
    <property type="match status" value="1"/>
</dbReference>
<keyword evidence="4" id="KW-1003">Cell membrane</keyword>
<keyword evidence="11" id="KW-0472">Membrane</keyword>
<accession>A0A561DP69</accession>
<dbReference type="SUPFAM" id="SSF55785">
    <property type="entry name" value="PYP-like sensor domain (PAS domain)"/>
    <property type="match status" value="1"/>
</dbReference>
<keyword evidence="18" id="KW-1185">Reference proteome</keyword>
<dbReference type="GO" id="GO:0005524">
    <property type="term" value="F:ATP binding"/>
    <property type="evidence" value="ECO:0007669"/>
    <property type="project" value="UniProtKB-KW"/>
</dbReference>
<keyword evidence="5 12" id="KW-0597">Phosphoprotein</keyword>
<evidence type="ECO:0000259" key="16">
    <source>
        <dbReference type="PROSITE" id="PS50113"/>
    </source>
</evidence>
<reference evidence="17 18" key="1">
    <citation type="submission" date="2019-06" db="EMBL/GenBank/DDBJ databases">
        <title>Sorghum-associated microbial communities from plants grown in Nebraska, USA.</title>
        <authorList>
            <person name="Schachtman D."/>
        </authorList>
    </citation>
    <scope>NUCLEOTIDE SEQUENCE [LARGE SCALE GENOMIC DNA]</scope>
    <source>
        <strain evidence="17 18">2482</strain>
    </source>
</reference>
<dbReference type="InterPro" id="IPR005467">
    <property type="entry name" value="His_kinase_dom"/>
</dbReference>
<keyword evidence="8" id="KW-0418">Kinase</keyword>
<dbReference type="InterPro" id="IPR004358">
    <property type="entry name" value="Sig_transdc_His_kin-like_C"/>
</dbReference>
<dbReference type="SUPFAM" id="SSF52172">
    <property type="entry name" value="CheY-like"/>
    <property type="match status" value="1"/>
</dbReference>
<dbReference type="PANTHER" id="PTHR43047:SF72">
    <property type="entry name" value="OSMOSENSING HISTIDINE PROTEIN KINASE SLN1"/>
    <property type="match status" value="1"/>
</dbReference>
<dbReference type="InterPro" id="IPR036890">
    <property type="entry name" value="HATPase_C_sf"/>
</dbReference>
<dbReference type="PROSITE" id="PS50110">
    <property type="entry name" value="RESPONSE_REGULATORY"/>
    <property type="match status" value="1"/>
</dbReference>
<keyword evidence="10" id="KW-0902">Two-component regulatory system</keyword>
<dbReference type="GO" id="GO:0005886">
    <property type="term" value="C:plasma membrane"/>
    <property type="evidence" value="ECO:0007669"/>
    <property type="project" value="UniProtKB-SubCell"/>
</dbReference>
<dbReference type="CDD" id="cd06316">
    <property type="entry name" value="PBP1_ABC_sugar_binding-like"/>
    <property type="match status" value="1"/>
</dbReference>
<evidence type="ECO:0000259" key="14">
    <source>
        <dbReference type="PROSITE" id="PS50110"/>
    </source>
</evidence>
<dbReference type="Gene3D" id="3.30.450.20">
    <property type="entry name" value="PAS domain"/>
    <property type="match status" value="1"/>
</dbReference>
<dbReference type="FunFam" id="1.10.287.130:FF:000038">
    <property type="entry name" value="Sensory transduction histidine kinase"/>
    <property type="match status" value="1"/>
</dbReference>
<evidence type="ECO:0000256" key="8">
    <source>
        <dbReference type="ARBA" id="ARBA00022777"/>
    </source>
</evidence>
<feature type="domain" description="PAS" evidence="15">
    <location>
        <begin position="6"/>
        <end position="62"/>
    </location>
</feature>
<evidence type="ECO:0000256" key="7">
    <source>
        <dbReference type="ARBA" id="ARBA00022741"/>
    </source>
</evidence>
<name>A0A561DP69_9BACI</name>
<protein>
    <recommendedName>
        <fullName evidence="3">histidine kinase</fullName>
        <ecNumber evidence="3">2.7.13.3</ecNumber>
    </recommendedName>
</protein>
<comment type="subcellular location">
    <subcellularLocation>
        <location evidence="2">Cell membrane</location>
    </subcellularLocation>
</comment>
<evidence type="ECO:0000256" key="1">
    <source>
        <dbReference type="ARBA" id="ARBA00000085"/>
    </source>
</evidence>
<dbReference type="Pfam" id="PF00512">
    <property type="entry name" value="HisKA"/>
    <property type="match status" value="1"/>
</dbReference>
<evidence type="ECO:0000256" key="12">
    <source>
        <dbReference type="PROSITE-ProRule" id="PRU00169"/>
    </source>
</evidence>
<evidence type="ECO:0000313" key="18">
    <source>
        <dbReference type="Proteomes" id="UP000319671"/>
    </source>
</evidence>
<keyword evidence="6" id="KW-0808">Transferase</keyword>
<dbReference type="Pfam" id="PF00072">
    <property type="entry name" value="Response_reg"/>
    <property type="match status" value="1"/>
</dbReference>
<dbReference type="InterPro" id="IPR003594">
    <property type="entry name" value="HATPase_dom"/>
</dbReference>
<gene>
    <name evidence="17" type="ORF">FB550_103284</name>
</gene>
<dbReference type="PANTHER" id="PTHR43047">
    <property type="entry name" value="TWO-COMPONENT HISTIDINE PROTEIN KINASE"/>
    <property type="match status" value="1"/>
</dbReference>
<dbReference type="InterPro" id="IPR003661">
    <property type="entry name" value="HisK_dim/P_dom"/>
</dbReference>
<dbReference type="InterPro" id="IPR000700">
    <property type="entry name" value="PAS-assoc_C"/>
</dbReference>
<evidence type="ECO:0000256" key="6">
    <source>
        <dbReference type="ARBA" id="ARBA00022679"/>
    </source>
</evidence>
<evidence type="ECO:0000259" key="15">
    <source>
        <dbReference type="PROSITE" id="PS50112"/>
    </source>
</evidence>
<dbReference type="Proteomes" id="UP000319671">
    <property type="component" value="Unassembled WGS sequence"/>
</dbReference>
<sequence length="857" mass="95378">MEITPNENLYKEVLQTMSECVIIHKKSGRMIALNENVEKVLGVKSELLTEANVRQLDYVKEDGSSLPYSELPGIITLEQGIPFHDYVLGVSDRNNGTKWLSITSKPLKLLKDGEQAALVTISDITERKKMEQTIIQAKEAAEKANLTKSDFLSKMSHELRTPLNGILGFAQLLEIDETLNEEQQDFVQEILSGGKHLLSLINDILDLSRIDTGQLKVSIEEVDLLTIINECIHIVQPLAMKKRITIHNQMDLSQTVTVLADPIRLKQILLNLLDNAIKYNREDGKVMIFSYMKQNEAVIHIADTGVGLSVEEYQKVFVPFYRIKGTQEEGTGIGLSLVKQLVQVMGGKISVTSKKGIGSDFCFRLPLPYELKAAMQWGEEVIDLPAKNGKTDHYCLLYVEDNQSNLNLVISILKSEPSYTILTARSGKEGLELAKTEKVDLILLDLNLPDIHGFELFDRLKKDENTKDIAIIAVSANAMPHDIQHTLNKGFDNYVIKPINVKGFLTTVNETLTSTINQNIPERKILSTGPYGEEAVSAKTLQLSVKDLKQLKDKKYKAAISMHYTDNDWSRSQVEGLKATFKKIGIEVVAVTDAHFKWEKQVEDIENILELKPDIIVGIPVDPEKTSNTFQVASRTGVHLVFIDNVPKGFLPRRDYVSIVSADNYGNGSEAAHIMAEKLSYKGKIGVIYHAADFFATKQRTESFENMIMKHYPNIKIVDRRGIVGPYEGEIAATSMLTKNKDLAGIFVVWSDPAEGVIAAARKAGADHLVITTIDMGVNVVLEMVKDGLIKGLGAQLPYQQGVAEAILAGYALIGKQAPAYVAVPPLRVTKENVLDAWKLVYNEEAPDIIKRFISNE</sequence>
<evidence type="ECO:0000256" key="4">
    <source>
        <dbReference type="ARBA" id="ARBA00022475"/>
    </source>
</evidence>
<feature type="domain" description="Response regulatory" evidence="14">
    <location>
        <begin position="395"/>
        <end position="512"/>
    </location>
</feature>
<organism evidence="17 18">
    <name type="scientific">Neobacillus bataviensis</name>
    <dbReference type="NCBI Taxonomy" id="220685"/>
    <lineage>
        <taxon>Bacteria</taxon>
        <taxon>Bacillati</taxon>
        <taxon>Bacillota</taxon>
        <taxon>Bacilli</taxon>
        <taxon>Bacillales</taxon>
        <taxon>Bacillaceae</taxon>
        <taxon>Neobacillus</taxon>
    </lineage>
</organism>
<evidence type="ECO:0000256" key="3">
    <source>
        <dbReference type="ARBA" id="ARBA00012438"/>
    </source>
</evidence>
<evidence type="ECO:0000256" key="11">
    <source>
        <dbReference type="ARBA" id="ARBA00023136"/>
    </source>
</evidence>
<dbReference type="InterPro" id="IPR001789">
    <property type="entry name" value="Sig_transdc_resp-reg_receiver"/>
</dbReference>
<dbReference type="FunFam" id="3.30.565.10:FF:000023">
    <property type="entry name" value="PAS domain-containing sensor histidine kinase"/>
    <property type="match status" value="1"/>
</dbReference>
<dbReference type="EC" id="2.7.13.3" evidence="3"/>
<dbReference type="AlphaFoldDB" id="A0A561DP69"/>
<dbReference type="PROSITE" id="PS50113">
    <property type="entry name" value="PAC"/>
    <property type="match status" value="1"/>
</dbReference>
<dbReference type="InterPro" id="IPR028082">
    <property type="entry name" value="Peripla_BP_I"/>
</dbReference>
<dbReference type="NCBIfam" id="TIGR00229">
    <property type="entry name" value="sensory_box"/>
    <property type="match status" value="1"/>
</dbReference>
<dbReference type="InterPro" id="IPR011006">
    <property type="entry name" value="CheY-like_superfamily"/>
</dbReference>
<dbReference type="RefSeq" id="WP_261380608.1">
    <property type="nucleotide sequence ID" value="NZ_VIVN01000003.1"/>
</dbReference>
<evidence type="ECO:0000256" key="9">
    <source>
        <dbReference type="ARBA" id="ARBA00022840"/>
    </source>
</evidence>
<dbReference type="Pfam" id="PF13407">
    <property type="entry name" value="Peripla_BP_4"/>
    <property type="match status" value="1"/>
</dbReference>
<dbReference type="Pfam" id="PF02518">
    <property type="entry name" value="HATPase_c"/>
    <property type="match status" value="1"/>
</dbReference>
<dbReference type="PRINTS" id="PR00344">
    <property type="entry name" value="BCTRLSENSOR"/>
</dbReference>
<dbReference type="InterPro" id="IPR025997">
    <property type="entry name" value="SBP_2_dom"/>
</dbReference>
<dbReference type="SUPFAM" id="SSF55874">
    <property type="entry name" value="ATPase domain of HSP90 chaperone/DNA topoisomerase II/histidine kinase"/>
    <property type="match status" value="1"/>
</dbReference>
<dbReference type="Gene3D" id="3.40.50.2300">
    <property type="match status" value="3"/>
</dbReference>
<feature type="domain" description="PAC" evidence="16">
    <location>
        <begin position="84"/>
        <end position="136"/>
    </location>
</feature>
<dbReference type="SMART" id="SM00388">
    <property type="entry name" value="HisKA"/>
    <property type="match status" value="1"/>
</dbReference>
<dbReference type="SMART" id="SM00448">
    <property type="entry name" value="REC"/>
    <property type="match status" value="1"/>
</dbReference>
<dbReference type="InterPro" id="IPR035965">
    <property type="entry name" value="PAS-like_dom_sf"/>
</dbReference>
<dbReference type="InterPro" id="IPR036097">
    <property type="entry name" value="HisK_dim/P_sf"/>
</dbReference>
<keyword evidence="7" id="KW-0547">Nucleotide-binding</keyword>
<dbReference type="Gene3D" id="3.30.565.10">
    <property type="entry name" value="Histidine kinase-like ATPase, C-terminal domain"/>
    <property type="match status" value="1"/>
</dbReference>
<dbReference type="Gene3D" id="1.10.287.130">
    <property type="match status" value="1"/>
</dbReference>
<dbReference type="SUPFAM" id="SSF53822">
    <property type="entry name" value="Periplasmic binding protein-like I"/>
    <property type="match status" value="1"/>
</dbReference>